<dbReference type="AlphaFoldDB" id="A0A0P1P9M0"/>
<dbReference type="InterPro" id="IPR032640">
    <property type="entry name" value="AMPK1_CBM"/>
</dbReference>
<evidence type="ECO:0000313" key="8">
    <source>
        <dbReference type="Proteomes" id="UP000182011"/>
    </source>
</evidence>
<evidence type="ECO:0000313" key="7">
    <source>
        <dbReference type="EMBL" id="CUU01982.1"/>
    </source>
</evidence>
<proteinExistence type="inferred from homology"/>
<evidence type="ECO:0000256" key="3">
    <source>
        <dbReference type="RuleBase" id="RU361196"/>
    </source>
</evidence>
<dbReference type="InterPro" id="IPR027291">
    <property type="entry name" value="Glyco_hydro_38_N_sf"/>
</dbReference>
<accession>A0A0P1P9M0</accession>
<reference evidence="6 9" key="1">
    <citation type="submission" date="2015-11" db="EMBL/GenBank/DDBJ databases">
        <authorList>
            <person name="Varghese N."/>
        </authorList>
    </citation>
    <scope>NUCLEOTIDE SEQUENCE [LARGE SCALE GENOMIC DNA]</scope>
    <source>
        <strain evidence="6 9">JGI-8</strain>
    </source>
</reference>
<accession>A0A0S4MSJ2</accession>
<accession>A0A0N7MSQ2</accession>
<dbReference type="EMBL" id="CZVI01000014">
    <property type="protein sequence ID" value="CUS88075.1"/>
    <property type="molecule type" value="Genomic_DNA"/>
</dbReference>
<evidence type="ECO:0000259" key="4">
    <source>
        <dbReference type="Pfam" id="PF03065"/>
    </source>
</evidence>
<dbReference type="CDD" id="cd10796">
    <property type="entry name" value="GH57N_APU"/>
    <property type="match status" value="1"/>
</dbReference>
<protein>
    <submittedName>
        <fullName evidence="7">Alpha-amylase/alpha-mannosidase, GH57 family</fullName>
    </submittedName>
</protein>
<dbReference type="InterPro" id="IPR004300">
    <property type="entry name" value="Glyco_hydro_57_N"/>
</dbReference>
<dbReference type="PANTHER" id="PTHR36306:SF1">
    <property type="entry name" value="ALPHA-AMYLASE-RELATED"/>
    <property type="match status" value="1"/>
</dbReference>
<accession>A0A0N7MSX1</accession>
<accession>A0A0P1MM06</accession>
<dbReference type="InterPro" id="IPR052046">
    <property type="entry name" value="GH57_Enzymes"/>
</dbReference>
<dbReference type="InterPro" id="IPR014756">
    <property type="entry name" value="Ig_E-set"/>
</dbReference>
<dbReference type="Pfam" id="PF03065">
    <property type="entry name" value="Glyco_hydro_57"/>
    <property type="match status" value="1"/>
</dbReference>
<accession>A0A0P1LEY8</accession>
<evidence type="ECO:0000256" key="1">
    <source>
        <dbReference type="ARBA" id="ARBA00006821"/>
    </source>
</evidence>
<gene>
    <name evidence="7" type="ORF">JGI4_00412</name>
    <name evidence="6" type="ORF">JGI8_01169</name>
</gene>
<keyword evidence="9" id="KW-1185">Reference proteome</keyword>
<comment type="similarity">
    <text evidence="1 3">Belongs to the glycosyl hydrolase 57 family.</text>
</comment>
<accession>A0A0P1LCG6</accession>
<evidence type="ECO:0000313" key="9">
    <source>
        <dbReference type="Proteomes" id="UP000182200"/>
    </source>
</evidence>
<organism evidence="7 8">
    <name type="scientific">Candidatus Kryptonium thompsonii</name>
    <dbReference type="NCBI Taxonomy" id="1633631"/>
    <lineage>
        <taxon>Bacteria</taxon>
        <taxon>Pseudomonadati</taxon>
        <taxon>Candidatus Kryptoniota</taxon>
        <taxon>Candidatus Kryptonium</taxon>
    </lineage>
</organism>
<dbReference type="InterPro" id="IPR011330">
    <property type="entry name" value="Glyco_hydro/deAcase_b/a-brl"/>
</dbReference>
<dbReference type="Proteomes" id="UP000182200">
    <property type="component" value="Unassembled WGS sequence"/>
</dbReference>
<evidence type="ECO:0000256" key="2">
    <source>
        <dbReference type="ARBA" id="ARBA00023277"/>
    </source>
</evidence>
<dbReference type="Pfam" id="PF16561">
    <property type="entry name" value="AMPK1_CBM"/>
    <property type="match status" value="1"/>
</dbReference>
<evidence type="ECO:0000313" key="6">
    <source>
        <dbReference type="EMBL" id="CUS88075.1"/>
    </source>
</evidence>
<sequence>MLYIFLFLFLAPPLLSQPRFENGYVVFQLYAPDAKSVVVAGDFNGWRTDDFLTKDETGIWSKKFKVKPGVYQYKFIVDGKWMLDPANPVKVENFNRTDFNSIFVLSYDWKILLQSEPDAKPNPQDIYPKTNRIYLNIIWHQHQPSYLDPEKDELQGPWVRTHGTKDYYDMASLLEKYPNVHVTINLTSSLLYQLSEYYVKRLKPYFDPKKNRIDAERYFKDNVKVDPWIDLMLKDSKNFTEYELGYIYKNPWNCFSVSEVVIDRFPEYKALKQKDPAKYTVDDLRKIKFFFYLSNFDPDFLNGKVKLANGFEVDLTDLVQKKDGKYYLKKEITEDDCNRIVAETYKILSAVIPVHKKLMYDPVKRTGQIEVITTPFYHPILPLIYDTDIAKLPQPNDKLPERFSYPEDADAQIKKSIAYYQKIFGQKPLGMWPAEGSVSEQVVSLFVRNGIRWIATDEKVLARSKPENQPFYYPYFVDEDTIYGKKDETKSLLIVFRDTKLSDAIGFTYQNYEPEIAADDFIRYVLSFAPEDSTDERLITVILDGENAWEWYRKDEDGKVFLNALYRKLSKLYDEGQVITVTMSEWIYGNPKRGIKPHKITSHAELEPLWAGSWINANFDTWIGEDEENLAWEYLLKVRRDIEKLKVPRPNPASDLPKLETRRYFEYRAWESLYAAEGSDWFWWYGKDQNALGGDEPFDVGFRTHLINVYKFLQNAGYKIEIPKFLFSPILRDKKDQP</sequence>
<dbReference type="Gene3D" id="3.20.110.10">
    <property type="entry name" value="Glycoside hydrolase 38, N terminal domain"/>
    <property type="match status" value="1"/>
</dbReference>
<feature type="domain" description="Glycoside hydrolase family 57 N-terminal" evidence="4">
    <location>
        <begin position="137"/>
        <end position="593"/>
    </location>
</feature>
<feature type="domain" description="AMP-activated protein kinase glycogen-binding" evidence="5">
    <location>
        <begin position="32"/>
        <end position="96"/>
    </location>
</feature>
<dbReference type="RefSeq" id="WP_075425996.1">
    <property type="nucleotide sequence ID" value="NZ_CZVI01000014.1"/>
</dbReference>
<dbReference type="SUPFAM" id="SSF88713">
    <property type="entry name" value="Glycoside hydrolase/deacetylase"/>
    <property type="match status" value="1"/>
</dbReference>
<dbReference type="Gene3D" id="2.60.40.10">
    <property type="entry name" value="Immunoglobulins"/>
    <property type="match status" value="1"/>
</dbReference>
<dbReference type="Proteomes" id="UP000182011">
    <property type="component" value="Unassembled WGS sequence"/>
</dbReference>
<keyword evidence="2 3" id="KW-0119">Carbohydrate metabolism</keyword>
<dbReference type="GO" id="GO:0005975">
    <property type="term" value="P:carbohydrate metabolic process"/>
    <property type="evidence" value="ECO:0007669"/>
    <property type="project" value="InterPro"/>
</dbReference>
<dbReference type="InterPro" id="IPR013783">
    <property type="entry name" value="Ig-like_fold"/>
</dbReference>
<dbReference type="CDD" id="cd02859">
    <property type="entry name" value="E_set_AMPKbeta_like_N"/>
    <property type="match status" value="1"/>
</dbReference>
<accession>A0A0P1MG71</accession>
<evidence type="ECO:0000259" key="5">
    <source>
        <dbReference type="Pfam" id="PF16561"/>
    </source>
</evidence>
<reference evidence="7 8" key="2">
    <citation type="submission" date="2015-11" db="EMBL/GenBank/DDBJ databases">
        <authorList>
            <person name="Zhang Y."/>
            <person name="Guo Z."/>
        </authorList>
    </citation>
    <scope>NUCLEOTIDE SEQUENCE [LARGE SCALE GENOMIC DNA]</scope>
    <source>
        <strain evidence="7">JGI-4</strain>
    </source>
</reference>
<dbReference type="PANTHER" id="PTHR36306">
    <property type="entry name" value="ALPHA-AMYLASE-RELATED-RELATED"/>
    <property type="match status" value="1"/>
</dbReference>
<name>A0A0P1P9M0_9BACT</name>
<dbReference type="STRING" id="1633631.GCA_001442925_00414"/>
<accession>A0A0P1LYK1</accession>
<dbReference type="SUPFAM" id="SSF81296">
    <property type="entry name" value="E set domains"/>
    <property type="match status" value="1"/>
</dbReference>
<dbReference type="GO" id="GO:0003824">
    <property type="term" value="F:catalytic activity"/>
    <property type="evidence" value="ECO:0007669"/>
    <property type="project" value="InterPro"/>
</dbReference>
<dbReference type="EMBL" id="FAOP01000002">
    <property type="protein sequence ID" value="CUU01982.1"/>
    <property type="molecule type" value="Genomic_DNA"/>
</dbReference>